<gene>
    <name evidence="1" type="ORF">EDC14_1006138</name>
</gene>
<organism evidence="1 2">
    <name type="scientific">Hydrogenispora ethanolica</name>
    <dbReference type="NCBI Taxonomy" id="1082276"/>
    <lineage>
        <taxon>Bacteria</taxon>
        <taxon>Bacillati</taxon>
        <taxon>Bacillota</taxon>
        <taxon>Hydrogenispora</taxon>
    </lineage>
</organism>
<keyword evidence="2" id="KW-1185">Reference proteome</keyword>
<dbReference type="Proteomes" id="UP000295008">
    <property type="component" value="Unassembled WGS sequence"/>
</dbReference>
<comment type="caution">
    <text evidence="1">The sequence shown here is derived from an EMBL/GenBank/DDBJ whole genome shotgun (WGS) entry which is preliminary data.</text>
</comment>
<accession>A0A4R1RZY4</accession>
<dbReference type="RefSeq" id="WP_132013632.1">
    <property type="nucleotide sequence ID" value="NZ_SLUN01000006.1"/>
</dbReference>
<evidence type="ECO:0000313" key="2">
    <source>
        <dbReference type="Proteomes" id="UP000295008"/>
    </source>
</evidence>
<dbReference type="AlphaFoldDB" id="A0A4R1RZY4"/>
<dbReference type="OrthoDB" id="3035849at2"/>
<name>A0A4R1RZY4_HYDET</name>
<sequence>MLNPAQIQECIDSCTQSAHDLRTTANTLLCAMERQTASLGAARVEMCINACVEAKTILTKG</sequence>
<proteinExistence type="predicted"/>
<dbReference type="EMBL" id="SLUN01000006">
    <property type="protein sequence ID" value="TCL72425.1"/>
    <property type="molecule type" value="Genomic_DNA"/>
</dbReference>
<reference evidence="1 2" key="1">
    <citation type="submission" date="2019-03" db="EMBL/GenBank/DDBJ databases">
        <title>Genomic Encyclopedia of Type Strains, Phase IV (KMG-IV): sequencing the most valuable type-strain genomes for metagenomic binning, comparative biology and taxonomic classification.</title>
        <authorList>
            <person name="Goeker M."/>
        </authorList>
    </citation>
    <scope>NUCLEOTIDE SEQUENCE [LARGE SCALE GENOMIC DNA]</scope>
    <source>
        <strain evidence="1 2">LX-B</strain>
    </source>
</reference>
<evidence type="ECO:0000313" key="1">
    <source>
        <dbReference type="EMBL" id="TCL72425.1"/>
    </source>
</evidence>
<protein>
    <submittedName>
        <fullName evidence="1">Uncharacterized protein</fullName>
    </submittedName>
</protein>